<feature type="domain" description="4Fe-4S ferredoxin-type" evidence="6">
    <location>
        <begin position="243"/>
        <end position="272"/>
    </location>
</feature>
<dbReference type="Gene3D" id="3.30.70.3270">
    <property type="match status" value="1"/>
</dbReference>
<protein>
    <submittedName>
        <fullName evidence="7">4Fe-4S binding protein</fullName>
    </submittedName>
</protein>
<dbReference type="InterPro" id="IPR017896">
    <property type="entry name" value="4Fe4S_Fe-S-bd"/>
</dbReference>
<feature type="domain" description="4Fe-4S ferredoxin-type" evidence="6">
    <location>
        <begin position="130"/>
        <end position="159"/>
    </location>
</feature>
<evidence type="ECO:0000256" key="4">
    <source>
        <dbReference type="ARBA" id="ARBA00023014"/>
    </source>
</evidence>
<dbReference type="Pfam" id="PF00037">
    <property type="entry name" value="Fer4"/>
    <property type="match status" value="1"/>
</dbReference>
<dbReference type="GO" id="GO:0046872">
    <property type="term" value="F:metal ion binding"/>
    <property type="evidence" value="ECO:0007669"/>
    <property type="project" value="UniProtKB-KW"/>
</dbReference>
<dbReference type="AlphaFoldDB" id="A0A843ADN5"/>
<feature type="compositionally biased region" description="Acidic residues" evidence="5">
    <location>
        <begin position="305"/>
        <end position="314"/>
    </location>
</feature>
<keyword evidence="4" id="KW-0411">Iron-sulfur</keyword>
<accession>A0A843ADN5</accession>
<dbReference type="Pfam" id="PF14697">
    <property type="entry name" value="Fer4_21"/>
    <property type="match status" value="1"/>
</dbReference>
<feature type="compositionally biased region" description="Acidic residues" evidence="5">
    <location>
        <begin position="273"/>
        <end position="282"/>
    </location>
</feature>
<feature type="domain" description="4Fe-4S ferredoxin-type" evidence="6">
    <location>
        <begin position="214"/>
        <end position="242"/>
    </location>
</feature>
<evidence type="ECO:0000256" key="3">
    <source>
        <dbReference type="ARBA" id="ARBA00023004"/>
    </source>
</evidence>
<keyword evidence="3" id="KW-0408">Iron</keyword>
<dbReference type="Pfam" id="PF12838">
    <property type="entry name" value="Fer4_7"/>
    <property type="match status" value="1"/>
</dbReference>
<dbReference type="CDD" id="cd10549">
    <property type="entry name" value="MtMvhB_like"/>
    <property type="match status" value="1"/>
</dbReference>
<organism evidence="7 8">
    <name type="scientific">Methanobrevibacter arboriphilus</name>
    <dbReference type="NCBI Taxonomy" id="39441"/>
    <lineage>
        <taxon>Archaea</taxon>
        <taxon>Methanobacteriati</taxon>
        <taxon>Methanobacteriota</taxon>
        <taxon>Methanomada group</taxon>
        <taxon>Methanobacteria</taxon>
        <taxon>Methanobacteriales</taxon>
        <taxon>Methanobacteriaceae</taxon>
        <taxon>Methanobrevibacter</taxon>
    </lineage>
</organism>
<dbReference type="RefSeq" id="WP_081720145.1">
    <property type="nucleotide sequence ID" value="NZ_JADIIN010000071.1"/>
</dbReference>
<feature type="domain" description="4Fe-4S ferredoxin-type" evidence="6">
    <location>
        <begin position="42"/>
        <end position="70"/>
    </location>
</feature>
<dbReference type="PANTHER" id="PTHR24960:SF79">
    <property type="entry name" value="PHOTOSYSTEM I IRON-SULFUR CENTER"/>
    <property type="match status" value="1"/>
</dbReference>
<evidence type="ECO:0000256" key="1">
    <source>
        <dbReference type="ARBA" id="ARBA00022485"/>
    </source>
</evidence>
<dbReference type="PROSITE" id="PS51379">
    <property type="entry name" value="4FE4S_FER_2"/>
    <property type="match status" value="6"/>
</dbReference>
<dbReference type="Proteomes" id="UP000658733">
    <property type="component" value="Unassembled WGS sequence"/>
</dbReference>
<dbReference type="SUPFAM" id="SSF54862">
    <property type="entry name" value="4Fe-4S ferredoxins"/>
    <property type="match status" value="1"/>
</dbReference>
<dbReference type="InterPro" id="IPR050157">
    <property type="entry name" value="PSI_iron-sulfur_center"/>
</dbReference>
<dbReference type="Gene3D" id="3.30.70.20">
    <property type="match status" value="3"/>
</dbReference>
<dbReference type="PROSITE" id="PS00198">
    <property type="entry name" value="4FE4S_FER_1"/>
    <property type="match status" value="4"/>
</dbReference>
<gene>
    <name evidence="7" type="ORF">ISP01_09005</name>
</gene>
<dbReference type="PANTHER" id="PTHR24960">
    <property type="entry name" value="PHOTOSYSTEM I IRON-SULFUR CENTER-RELATED"/>
    <property type="match status" value="1"/>
</dbReference>
<keyword evidence="1" id="KW-0004">4Fe-4S</keyword>
<evidence type="ECO:0000256" key="5">
    <source>
        <dbReference type="SAM" id="MobiDB-lite"/>
    </source>
</evidence>
<feature type="domain" description="4Fe-4S ferredoxin-type" evidence="6">
    <location>
        <begin position="71"/>
        <end position="100"/>
    </location>
</feature>
<comment type="caution">
    <text evidence="7">The sequence shown here is derived from an EMBL/GenBank/DDBJ whole genome shotgun (WGS) entry which is preliminary data.</text>
</comment>
<dbReference type="InterPro" id="IPR017900">
    <property type="entry name" value="4Fe4S_Fe_S_CS"/>
</dbReference>
<sequence>MEIKLKKQMEDLQREVVLKSVDLDDDIDDFEVDIGAYEGYDKLITISPRCVRCDLCVEECPVDAISPSSVVKKSRVEDNCVKCEICAQTCPVSCIYVMETKSAINKESDNGDVEYSLKEVKVPHRVLRMKDINIDRTKCDDCGDCVKFCPTKAITIKDKSIIEAADDTSYPYLEDKEYPYIDKKLCVGCGSCVNLCSTDAITLDRTLGPVIVTKSLCIDQNACVQCYLCEESCPVDAIRLDGDEVVLDDDKCIRCNVCSSKCPVNALSLKDLEESEDLEEPEDLKSSEELKDLKESKSLEKSEDLENSTDSETK</sequence>
<dbReference type="GO" id="GO:0016491">
    <property type="term" value="F:oxidoreductase activity"/>
    <property type="evidence" value="ECO:0007669"/>
    <property type="project" value="UniProtKB-ARBA"/>
</dbReference>
<feature type="domain" description="4Fe-4S ferredoxin-type" evidence="6">
    <location>
        <begin position="177"/>
        <end position="206"/>
    </location>
</feature>
<feature type="region of interest" description="Disordered" evidence="5">
    <location>
        <begin position="273"/>
        <end position="314"/>
    </location>
</feature>
<dbReference type="GO" id="GO:0051539">
    <property type="term" value="F:4 iron, 4 sulfur cluster binding"/>
    <property type="evidence" value="ECO:0007669"/>
    <property type="project" value="UniProtKB-KW"/>
</dbReference>
<evidence type="ECO:0000313" key="7">
    <source>
        <dbReference type="EMBL" id="MBF4469527.1"/>
    </source>
</evidence>
<evidence type="ECO:0000313" key="8">
    <source>
        <dbReference type="Proteomes" id="UP000658733"/>
    </source>
</evidence>
<keyword evidence="2" id="KW-0479">Metal-binding</keyword>
<name>A0A843ADN5_METAZ</name>
<evidence type="ECO:0000259" key="6">
    <source>
        <dbReference type="PROSITE" id="PS51379"/>
    </source>
</evidence>
<evidence type="ECO:0000256" key="2">
    <source>
        <dbReference type="ARBA" id="ARBA00022723"/>
    </source>
</evidence>
<reference evidence="7" key="1">
    <citation type="submission" date="2020-10" db="EMBL/GenBank/DDBJ databases">
        <title>Dehalococcoides mccartyi of a TCE/Cr reducing biochatode.</title>
        <authorList>
            <person name="Matturro B."/>
        </authorList>
    </citation>
    <scope>NUCLEOTIDE SEQUENCE</scope>
    <source>
        <strain evidence="7">Bin4</strain>
    </source>
</reference>
<dbReference type="EMBL" id="JADIIN010000071">
    <property type="protein sequence ID" value="MBF4469527.1"/>
    <property type="molecule type" value="Genomic_DNA"/>
</dbReference>
<feature type="compositionally biased region" description="Basic and acidic residues" evidence="5">
    <location>
        <begin position="283"/>
        <end position="304"/>
    </location>
</feature>
<proteinExistence type="predicted"/>